<reference evidence="2 3" key="1">
    <citation type="submission" date="2019-05" db="EMBL/GenBank/DDBJ databases">
        <title>Emergence of the Ug99 lineage of the wheat stem rust pathogen through somatic hybridization.</title>
        <authorList>
            <person name="Li F."/>
            <person name="Upadhyaya N.M."/>
            <person name="Sperschneider J."/>
            <person name="Matny O."/>
            <person name="Nguyen-Phuc H."/>
            <person name="Mago R."/>
            <person name="Raley C."/>
            <person name="Miller M.E."/>
            <person name="Silverstein K.A.T."/>
            <person name="Henningsen E."/>
            <person name="Hirsch C.D."/>
            <person name="Visser B."/>
            <person name="Pretorius Z.A."/>
            <person name="Steffenson B.J."/>
            <person name="Schwessinger B."/>
            <person name="Dodds P.N."/>
            <person name="Figueroa M."/>
        </authorList>
    </citation>
    <scope>NUCLEOTIDE SEQUENCE [LARGE SCALE GENOMIC DNA]</scope>
    <source>
        <strain evidence="2 3">Ug99</strain>
    </source>
</reference>
<protein>
    <submittedName>
        <fullName evidence="2">Uncharacterized protein</fullName>
    </submittedName>
</protein>
<evidence type="ECO:0000256" key="1">
    <source>
        <dbReference type="SAM" id="MobiDB-lite"/>
    </source>
</evidence>
<evidence type="ECO:0000313" key="3">
    <source>
        <dbReference type="Proteomes" id="UP000325313"/>
    </source>
</evidence>
<gene>
    <name evidence="2" type="ORF">PGTUg99_028127</name>
</gene>
<dbReference type="EMBL" id="VDEP01000138">
    <property type="protein sequence ID" value="KAA1129079.1"/>
    <property type="molecule type" value="Genomic_DNA"/>
</dbReference>
<feature type="region of interest" description="Disordered" evidence="1">
    <location>
        <begin position="1"/>
        <end position="31"/>
    </location>
</feature>
<dbReference type="Proteomes" id="UP000325313">
    <property type="component" value="Unassembled WGS sequence"/>
</dbReference>
<feature type="compositionally biased region" description="Low complexity" evidence="1">
    <location>
        <begin position="14"/>
        <end position="25"/>
    </location>
</feature>
<evidence type="ECO:0000313" key="2">
    <source>
        <dbReference type="EMBL" id="KAA1129079.1"/>
    </source>
</evidence>
<comment type="caution">
    <text evidence="2">The sequence shown here is derived from an EMBL/GenBank/DDBJ whole genome shotgun (WGS) entry which is preliminary data.</text>
</comment>
<proteinExistence type="predicted"/>
<accession>A0A5B0RUW9</accession>
<organism evidence="2 3">
    <name type="scientific">Puccinia graminis f. sp. tritici</name>
    <dbReference type="NCBI Taxonomy" id="56615"/>
    <lineage>
        <taxon>Eukaryota</taxon>
        <taxon>Fungi</taxon>
        <taxon>Dikarya</taxon>
        <taxon>Basidiomycota</taxon>
        <taxon>Pucciniomycotina</taxon>
        <taxon>Pucciniomycetes</taxon>
        <taxon>Pucciniales</taxon>
        <taxon>Pucciniaceae</taxon>
        <taxon>Puccinia</taxon>
    </lineage>
</organism>
<dbReference type="AlphaFoldDB" id="A0A5B0RUW9"/>
<sequence>MTSNGIKSRHLPTSSKFSSATHSSSRQVSPLQHTPTITLADYIYSVIFHQQHRLSRILDSCALPSRHHQHHRLPRVIDSLPFHLDIVELIINRIT</sequence>
<name>A0A5B0RUW9_PUCGR</name>